<dbReference type="SUPFAM" id="SSF53300">
    <property type="entry name" value="vWA-like"/>
    <property type="match status" value="1"/>
</dbReference>
<dbReference type="Gene3D" id="3.40.50.410">
    <property type="entry name" value="von Willebrand factor, type A domain"/>
    <property type="match status" value="1"/>
</dbReference>
<evidence type="ECO:0000313" key="5">
    <source>
        <dbReference type="EMBL" id="MED5017826.1"/>
    </source>
</evidence>
<accession>A0ABU6PSG5</accession>
<name>A0ABU6PSG5_9BACL</name>
<feature type="compositionally biased region" description="Pro residues" evidence="2">
    <location>
        <begin position="1696"/>
        <end position="1712"/>
    </location>
</feature>
<comment type="caution">
    <text evidence="5">The sequence shown here is derived from an EMBL/GenBank/DDBJ whole genome shotgun (WGS) entry which is preliminary data.</text>
</comment>
<evidence type="ECO:0000256" key="1">
    <source>
        <dbReference type="ARBA" id="ARBA00022737"/>
    </source>
</evidence>
<dbReference type="InterPro" id="IPR051465">
    <property type="entry name" value="Cell_Envelope_Struct_Comp"/>
</dbReference>
<evidence type="ECO:0000259" key="4">
    <source>
        <dbReference type="PROSITE" id="PS51272"/>
    </source>
</evidence>
<evidence type="ECO:0000256" key="2">
    <source>
        <dbReference type="SAM" id="MobiDB-lite"/>
    </source>
</evidence>
<dbReference type="PANTHER" id="PTHR43308">
    <property type="entry name" value="OUTER MEMBRANE PROTEIN ALPHA-RELATED"/>
    <property type="match status" value="1"/>
</dbReference>
<dbReference type="EMBL" id="JARTLD010000026">
    <property type="protein sequence ID" value="MED5017826.1"/>
    <property type="molecule type" value="Genomic_DNA"/>
</dbReference>
<keyword evidence="1" id="KW-0677">Repeat</keyword>
<dbReference type="Gene3D" id="3.10.20.320">
    <property type="entry name" value="Putative peptidoglycan bound protein (lpxtg motif)"/>
    <property type="match status" value="16"/>
</dbReference>
<dbReference type="PROSITE" id="PS51272">
    <property type="entry name" value="SLH"/>
    <property type="match status" value="3"/>
</dbReference>
<dbReference type="InterPro" id="IPR001119">
    <property type="entry name" value="SLH_dom"/>
</dbReference>
<feature type="domain" description="SLH" evidence="4">
    <location>
        <begin position="1825"/>
        <end position="1882"/>
    </location>
</feature>
<dbReference type="CDD" id="cd00198">
    <property type="entry name" value="vWFA"/>
    <property type="match status" value="1"/>
</dbReference>
<dbReference type="Pfam" id="PF21426">
    <property type="entry name" value="GBS104-like_Ig"/>
    <property type="match status" value="1"/>
</dbReference>
<dbReference type="Pfam" id="PF00395">
    <property type="entry name" value="SLH"/>
    <property type="match status" value="3"/>
</dbReference>
<evidence type="ECO:0000313" key="6">
    <source>
        <dbReference type="Proteomes" id="UP001343257"/>
    </source>
</evidence>
<dbReference type="InterPro" id="IPR009459">
    <property type="entry name" value="MucBP_dom"/>
</dbReference>
<dbReference type="InterPro" id="IPR036465">
    <property type="entry name" value="vWFA_dom_sf"/>
</dbReference>
<dbReference type="InterPro" id="IPR049319">
    <property type="entry name" value="GBS104-like_Ig"/>
</dbReference>
<feature type="compositionally biased region" description="Pro residues" evidence="2">
    <location>
        <begin position="1671"/>
        <end position="1682"/>
    </location>
</feature>
<dbReference type="InterPro" id="IPR002035">
    <property type="entry name" value="VWF_A"/>
</dbReference>
<feature type="compositionally biased region" description="Low complexity" evidence="2">
    <location>
        <begin position="1683"/>
        <end position="1695"/>
    </location>
</feature>
<reference evidence="5 6" key="1">
    <citation type="submission" date="2023-03" db="EMBL/GenBank/DDBJ databases">
        <title>Bacillus Genome Sequencing.</title>
        <authorList>
            <person name="Dunlap C."/>
        </authorList>
    </citation>
    <scope>NUCLEOTIDE SEQUENCE [LARGE SCALE GENOMIC DNA]</scope>
    <source>
        <strain evidence="5 6">NRS-52</strain>
    </source>
</reference>
<dbReference type="Pfam" id="PF00092">
    <property type="entry name" value="VWA"/>
    <property type="match status" value="1"/>
</dbReference>
<feature type="region of interest" description="Disordered" evidence="2">
    <location>
        <begin position="1670"/>
        <end position="1719"/>
    </location>
</feature>
<dbReference type="Pfam" id="PF06458">
    <property type="entry name" value="MucBP"/>
    <property type="match status" value="16"/>
</dbReference>
<dbReference type="PANTHER" id="PTHR43308:SF5">
    <property type="entry name" value="S-LAYER PROTEIN _ PEPTIDOGLYCAN ENDO-BETA-N-ACETYLGLUCOSAMINIDASE"/>
    <property type="match status" value="1"/>
</dbReference>
<sequence length="1930" mass="212907">MKRGLKLIVSWLCIVAVFTGLIPGGLLVNSASAAASGEIVWPNPGATNLKKIAEPVAGKQGQWKITLTVEGKNIKTASDVVLVIDRSGSMDDSSRMKNAKAAAQKFVDNLLLKDSATKIGVVTFDKTAAVKSELVGADKKADLTTVIKNITVSDEGTNIQAGLNKARTMLDNSTAQNKVIVLLSDGAPTYSYKASNASEYSWPNNKYNFTLSNFDYSTKNILGSGGDYSLKYKNWGMTYDETYSVKGYKVSDNGIAALSEAKLARDSGIGIYSIGLEVGNDDNAKYVLNNVQNKGYYSSTSGDLSKVFNELSGQISYAAQNAEVTDPMGVMFNKVGEPTISQGTFEWNSTKETFTWKVGNVMEGSPATLTYIVELDPKQTIDSNTAYPTNGDTILRYDDINGKKTTKYFEVPKVSFGKGSILVKGYRVNNDGQPINEDGVVVDKPEQAQELVKGYYFKDKSNNEALDINKSYDVAAPSVDGYELKVGTDPSKVSLTIANPTPTVWFGYVQAVEQQVSVKYLEKETNKELLTPTTEKGLKGKQVQLTAKTIPGYSAEKASDKYTFTADKDQTYTFYYTANAQTVTVKYLEKGSNKPVSPEVIVKGATGKEVSLEAASVKGYTPESAVAKYTFTAESGQIYTFYYTANDYTVKIKYQDEFGTDIAPSLEKKGKAGDKLEMTPVEVEGYTPVKSSDVYTFTNEDNQVYVFKYQVKTYPVTVKFVDESGKELADSLELKGKAGETLTVTAAHVDGYTPSKSSDTYTVTKADTQVYVFKYTANMYPVTVKFVDQGGKELAKPLELKGKAGDKLDVTAAKVDGYTPSKLSDTYTVTQADNQEYVFKYTANIYTVTVKFVDQSGKELSKSLELKGKAGEKLDVTAAEIEDYTPIISSDQYTVTTKEVQEYVFTYKVKTYTVLVKFIDENKNELATAIKLEGAAGDKLDVTAANVDGYTPNKVKDVYTVNKDPNQTYVFTYTLTTYPVTVKYQDVQGAKLADPLKLEGTEGQTLELKAAEVKGYTPKNATHQYTVTKAANQEYVFTYTLKTFEVQVNFVDEDGTALIPASKAEGKPGDKLKLTAETIEGYTPDQASFEYEVTKEDNQSHTFHYKANDQTATVKYLAQDGGKVLADETTVSGKPGTTVDVAIPTVAGYTPVNEKESYTFTKEAGQVHVVYYTANAQTVTVNYVEEGTNETVAPSTTESGVTDATITLKAAEVPGYTPVKAEDSYTFRANENNSYTFTYKKHDYAVKVRYVDEEGNDLVPAHNLSGKAGEELTVTAETVTGYRPVKESDQYVVTKNNEQEYVFHYNKLYAVLVKFVDEENKELATAINLEGIAGQELPVTAAEVSGYTPHKQTDVYVVNKNANQSYTFYYTANEQPQEKRTVTVKYLTSDNVTLQEPTTQEGIAGETITLEAPHFDGYTTKAYSVQYTVSEEDTQEYVFLYTKVENPDAEQRTVTIHYVDQDTGNALAEDTTIQGNVGETLLLTADKITVDESVYTPINFQTDYVVTGDAEQSYTFYYLEGEAENIQQVLVKYVDQESGQTFKEHVRKGRVEESITIAPGSIKVGDVVYTPVKPETEYMFTSEENQEIEIYFVKEGAPVEITKSVTVKYVDQDSNTEVAPSTVETGKVGSSITLTAVSVAGYTPVKSSEVYKVEDQDGQEYIFYYKKNTPPVTPVDPNPSTPSTPSNPSGSSSVTPLPPAPPVVTPLPPAPPKLETDNHYNYINGYPDGMIKPENNISREEVAAIFYRLMDDATRSDYLKNVSTYKDVAGTRWSSKNIATMENAGIITGYPDGTFKPERQITRAEFAAIASRFDNLDEQENSMFSDIKGHWAEKYIVSAANKGWIKGYLDGKFKPDQYITRAEAMAFINSVLNRKVKADGIHEDAKKWPDNTPNKWYYTDVLEATNNHDYSRNTDNSETWDQVKPDRVYP</sequence>
<feature type="domain" description="VWFA" evidence="3">
    <location>
        <begin position="79"/>
        <end position="315"/>
    </location>
</feature>
<keyword evidence="6" id="KW-1185">Reference proteome</keyword>
<dbReference type="Proteomes" id="UP001343257">
    <property type="component" value="Unassembled WGS sequence"/>
</dbReference>
<feature type="domain" description="SLH" evidence="4">
    <location>
        <begin position="1761"/>
        <end position="1824"/>
    </location>
</feature>
<dbReference type="InterPro" id="IPR036168">
    <property type="entry name" value="AP2_Mu_C_sf"/>
</dbReference>
<organism evidence="5 6">
    <name type="scientific">Paenibacillus chibensis</name>
    <dbReference type="NCBI Taxonomy" id="59846"/>
    <lineage>
        <taxon>Bacteria</taxon>
        <taxon>Bacillati</taxon>
        <taxon>Bacillota</taxon>
        <taxon>Bacilli</taxon>
        <taxon>Bacillales</taxon>
        <taxon>Paenibacillaceae</taxon>
        <taxon>Paenibacillus</taxon>
    </lineage>
</organism>
<evidence type="ECO:0000259" key="3">
    <source>
        <dbReference type="PROSITE" id="PS50234"/>
    </source>
</evidence>
<proteinExistence type="predicted"/>
<dbReference type="SMART" id="SM00327">
    <property type="entry name" value="VWA"/>
    <property type="match status" value="1"/>
</dbReference>
<protein>
    <submittedName>
        <fullName evidence="5">MucBP domain-containing protein</fullName>
    </submittedName>
</protein>
<gene>
    <name evidence="5" type="ORF">P9847_10970</name>
</gene>
<dbReference type="SUPFAM" id="SSF49447">
    <property type="entry name" value="Second domain of Mu2 adaptin subunit (ap50) of ap2 adaptor"/>
    <property type="match status" value="1"/>
</dbReference>
<feature type="domain" description="SLH" evidence="4">
    <location>
        <begin position="1697"/>
        <end position="1760"/>
    </location>
</feature>
<dbReference type="RefSeq" id="WP_328277750.1">
    <property type="nucleotide sequence ID" value="NZ_JARTLD010000026.1"/>
</dbReference>
<dbReference type="PROSITE" id="PS50234">
    <property type="entry name" value="VWFA"/>
    <property type="match status" value="1"/>
</dbReference>